<dbReference type="GO" id="GO:0008081">
    <property type="term" value="F:phosphoric diester hydrolase activity"/>
    <property type="evidence" value="ECO:0007669"/>
    <property type="project" value="TreeGrafter"/>
</dbReference>
<protein>
    <recommendedName>
        <fullName evidence="9">Xylose isomerase-like TIM barrel domain-containing protein</fullName>
    </recommendedName>
</protein>
<keyword evidence="7" id="KW-0234">DNA repair</keyword>
<feature type="domain" description="Xylose isomerase-like TIM barrel" evidence="9">
    <location>
        <begin position="22"/>
        <end position="102"/>
    </location>
</feature>
<dbReference type="InterPro" id="IPR018246">
    <property type="entry name" value="AP_endonuc_F2_Zn_BS"/>
</dbReference>
<dbReference type="SUPFAM" id="SSF51658">
    <property type="entry name" value="Xylose isomerase-like"/>
    <property type="match status" value="1"/>
</dbReference>
<evidence type="ECO:0000256" key="3">
    <source>
        <dbReference type="ARBA" id="ARBA00022723"/>
    </source>
</evidence>
<keyword evidence="3" id="KW-0479">Metal-binding</keyword>
<dbReference type="EMBL" id="JASBNA010000003">
    <property type="protein sequence ID" value="KAK7694127.1"/>
    <property type="molecule type" value="Genomic_DNA"/>
</dbReference>
<evidence type="ECO:0000256" key="2">
    <source>
        <dbReference type="ARBA" id="ARBA00005340"/>
    </source>
</evidence>
<evidence type="ECO:0000256" key="8">
    <source>
        <dbReference type="SAM" id="MobiDB-lite"/>
    </source>
</evidence>
<dbReference type="GO" id="GO:0003677">
    <property type="term" value="F:DNA binding"/>
    <property type="evidence" value="ECO:0007669"/>
    <property type="project" value="InterPro"/>
</dbReference>
<evidence type="ECO:0000256" key="1">
    <source>
        <dbReference type="ARBA" id="ARBA00001947"/>
    </source>
</evidence>
<evidence type="ECO:0000313" key="10">
    <source>
        <dbReference type="EMBL" id="KAK7694127.1"/>
    </source>
</evidence>
<evidence type="ECO:0000256" key="6">
    <source>
        <dbReference type="ARBA" id="ARBA00022833"/>
    </source>
</evidence>
<reference evidence="10 11" key="1">
    <citation type="submission" date="2022-09" db="EMBL/GenBank/DDBJ databases">
        <authorList>
            <person name="Palmer J.M."/>
        </authorList>
    </citation>
    <scope>NUCLEOTIDE SEQUENCE [LARGE SCALE GENOMIC DNA]</scope>
    <source>
        <strain evidence="10 11">DSM 7382</strain>
    </source>
</reference>
<keyword evidence="11" id="KW-1185">Reference proteome</keyword>
<evidence type="ECO:0000313" key="11">
    <source>
        <dbReference type="Proteomes" id="UP001385951"/>
    </source>
</evidence>
<dbReference type="PROSITE" id="PS51432">
    <property type="entry name" value="AP_NUCLEASE_F2_4"/>
    <property type="match status" value="1"/>
</dbReference>
<dbReference type="Pfam" id="PF01261">
    <property type="entry name" value="AP_endonuc_2"/>
    <property type="match status" value="1"/>
</dbReference>
<evidence type="ECO:0000256" key="4">
    <source>
        <dbReference type="ARBA" id="ARBA00022763"/>
    </source>
</evidence>
<comment type="similarity">
    <text evidence="2">Belongs to the AP endonuclease 2 family.</text>
</comment>
<sequence>MCEYTSSYNNAEPFEIKPHVVEEFDREVGLEYLRGMHLNDSKADLGSKKDRHENIGLGHLTLSTFANIVRDPRTRHIPLILETPAFDGPGSKLAQGMDIWKKEVEILNRLSRQDDADAGVDDEKLEVWTEEIRNVVREASEGKDAKVGKETKGKGPGKKRSGGDVKGKGKETTVVKGKKKAKKDCESDSSGLSSMSDDE</sequence>
<keyword evidence="4" id="KW-0227">DNA damage</keyword>
<evidence type="ECO:0000256" key="5">
    <source>
        <dbReference type="ARBA" id="ARBA00022801"/>
    </source>
</evidence>
<keyword evidence="5" id="KW-0378">Hydrolase</keyword>
<dbReference type="AlphaFoldDB" id="A0AAW0GQE1"/>
<feature type="compositionally biased region" description="Basic and acidic residues" evidence="8">
    <location>
        <begin position="138"/>
        <end position="153"/>
    </location>
</feature>
<dbReference type="InterPro" id="IPR036237">
    <property type="entry name" value="Xyl_isomerase-like_sf"/>
</dbReference>
<dbReference type="PANTHER" id="PTHR21445:SF0">
    <property type="entry name" value="APURINIC-APYRIMIDINIC ENDONUCLEASE"/>
    <property type="match status" value="1"/>
</dbReference>
<dbReference type="GO" id="GO:0008270">
    <property type="term" value="F:zinc ion binding"/>
    <property type="evidence" value="ECO:0007669"/>
    <property type="project" value="InterPro"/>
</dbReference>
<dbReference type="GO" id="GO:0003906">
    <property type="term" value="F:DNA-(apurinic or apyrimidinic site) endonuclease activity"/>
    <property type="evidence" value="ECO:0007669"/>
    <property type="project" value="TreeGrafter"/>
</dbReference>
<comment type="cofactor">
    <cofactor evidence="1">
        <name>Zn(2+)</name>
        <dbReference type="ChEBI" id="CHEBI:29105"/>
    </cofactor>
</comment>
<proteinExistence type="inferred from homology"/>
<feature type="compositionally biased region" description="Low complexity" evidence="8">
    <location>
        <begin position="188"/>
        <end position="199"/>
    </location>
</feature>
<feature type="compositionally biased region" description="Basic and acidic residues" evidence="8">
    <location>
        <begin position="161"/>
        <end position="173"/>
    </location>
</feature>
<dbReference type="GO" id="GO:0006284">
    <property type="term" value="P:base-excision repair"/>
    <property type="evidence" value="ECO:0007669"/>
    <property type="project" value="TreeGrafter"/>
</dbReference>
<comment type="caution">
    <text evidence="10">The sequence shown here is derived from an EMBL/GenBank/DDBJ whole genome shotgun (WGS) entry which is preliminary data.</text>
</comment>
<name>A0AAW0GQE1_9APHY</name>
<accession>A0AAW0GQE1</accession>
<evidence type="ECO:0000256" key="7">
    <source>
        <dbReference type="ARBA" id="ARBA00023204"/>
    </source>
</evidence>
<evidence type="ECO:0000259" key="9">
    <source>
        <dbReference type="Pfam" id="PF01261"/>
    </source>
</evidence>
<dbReference type="Proteomes" id="UP001385951">
    <property type="component" value="Unassembled WGS sequence"/>
</dbReference>
<dbReference type="PANTHER" id="PTHR21445">
    <property type="entry name" value="ENDONUCLEASE IV ENDODEOXYRIBONUCLEASE IV"/>
    <property type="match status" value="1"/>
</dbReference>
<keyword evidence="6" id="KW-0862">Zinc</keyword>
<organism evidence="10 11">
    <name type="scientific">Cerrena zonata</name>
    <dbReference type="NCBI Taxonomy" id="2478898"/>
    <lineage>
        <taxon>Eukaryota</taxon>
        <taxon>Fungi</taxon>
        <taxon>Dikarya</taxon>
        <taxon>Basidiomycota</taxon>
        <taxon>Agaricomycotina</taxon>
        <taxon>Agaricomycetes</taxon>
        <taxon>Polyporales</taxon>
        <taxon>Cerrenaceae</taxon>
        <taxon>Cerrena</taxon>
    </lineage>
</organism>
<dbReference type="Gene3D" id="3.20.20.150">
    <property type="entry name" value="Divalent-metal-dependent TIM barrel enzymes"/>
    <property type="match status" value="1"/>
</dbReference>
<gene>
    <name evidence="10" type="ORF">QCA50_003703</name>
</gene>
<dbReference type="PROSITE" id="PS00731">
    <property type="entry name" value="AP_NUCLEASE_F2_3"/>
    <property type="match status" value="1"/>
</dbReference>
<dbReference type="InterPro" id="IPR013022">
    <property type="entry name" value="Xyl_isomerase-like_TIM-brl"/>
</dbReference>
<dbReference type="InterPro" id="IPR001719">
    <property type="entry name" value="AP_endonuc_2"/>
</dbReference>
<feature type="region of interest" description="Disordered" evidence="8">
    <location>
        <begin position="138"/>
        <end position="199"/>
    </location>
</feature>